<dbReference type="HOGENOM" id="CLU_1035013_0_0_1"/>
<evidence type="ECO:0000313" key="4">
    <source>
        <dbReference type="Proteomes" id="UP000016931"/>
    </source>
</evidence>
<sequence length="269" mass="28431">MAYNPYPSGSANAIASPAHIKCKDCNIKKPKSAFSKKQLADLATHMQRKPFFKPEIQGHVICIGCSPKQVVELHCLICDLDKGLDRFSKAQRKTPDTAICWSCAQERDNYEPGEQDGDRSSGGSDFDESDASDDTYSVADTVSNSVRSTLPATLSSRGGVSLPSTSNAPTSRGGGWGSSSSAASTTTTSTAAGGAFQSVTSRSNMTASSTVFQASKYKPSAASTPVKTGGAAFAKVKAKPRTVRYDVNNEDRQHHSGGEDDDVNLTDSE</sequence>
<evidence type="ECO:0000313" key="3">
    <source>
        <dbReference type="EMBL" id="EMF17572.1"/>
    </source>
</evidence>
<keyword evidence="4" id="KW-1185">Reference proteome</keyword>
<dbReference type="RefSeq" id="XP_016765693.1">
    <property type="nucleotide sequence ID" value="XM_016903727.1"/>
</dbReference>
<organism evidence="3 4">
    <name type="scientific">Sphaerulina musiva (strain SO2202)</name>
    <name type="common">Poplar stem canker fungus</name>
    <name type="synonym">Septoria musiva</name>
    <dbReference type="NCBI Taxonomy" id="692275"/>
    <lineage>
        <taxon>Eukaryota</taxon>
        <taxon>Fungi</taxon>
        <taxon>Dikarya</taxon>
        <taxon>Ascomycota</taxon>
        <taxon>Pezizomycotina</taxon>
        <taxon>Dothideomycetes</taxon>
        <taxon>Dothideomycetidae</taxon>
        <taxon>Mycosphaerellales</taxon>
        <taxon>Mycosphaerellaceae</taxon>
        <taxon>Sphaerulina</taxon>
    </lineage>
</organism>
<feature type="region of interest" description="Disordered" evidence="1">
    <location>
        <begin position="149"/>
        <end position="189"/>
    </location>
</feature>
<name>N1QMI8_SPHMS</name>
<proteinExistence type="predicted"/>
<gene>
    <name evidence="3" type="ORF">SEPMUDRAFT_146556</name>
</gene>
<dbReference type="InterPro" id="IPR024630">
    <property type="entry name" value="Stc1"/>
</dbReference>
<feature type="compositionally biased region" description="Low complexity" evidence="1">
    <location>
        <begin position="178"/>
        <end position="189"/>
    </location>
</feature>
<dbReference type="STRING" id="692275.N1QMI8"/>
<evidence type="ECO:0000256" key="1">
    <source>
        <dbReference type="SAM" id="MobiDB-lite"/>
    </source>
</evidence>
<dbReference type="OMA" id="LVEIECF"/>
<dbReference type="GeneID" id="27900864"/>
<dbReference type="eggNOG" id="ENOG502SB6E">
    <property type="taxonomic scope" value="Eukaryota"/>
</dbReference>
<feature type="compositionally biased region" description="Basic and acidic residues" evidence="1">
    <location>
        <begin position="243"/>
        <end position="258"/>
    </location>
</feature>
<accession>N1QMI8</accession>
<feature type="region of interest" description="Disordered" evidence="1">
    <location>
        <begin position="212"/>
        <end position="269"/>
    </location>
</feature>
<feature type="region of interest" description="Disordered" evidence="1">
    <location>
        <begin position="109"/>
        <end position="137"/>
    </location>
</feature>
<dbReference type="Pfam" id="PF12898">
    <property type="entry name" value="Stc1"/>
    <property type="match status" value="1"/>
</dbReference>
<dbReference type="EMBL" id="KB456260">
    <property type="protein sequence ID" value="EMF17572.1"/>
    <property type="molecule type" value="Genomic_DNA"/>
</dbReference>
<feature type="domain" description="Stc1" evidence="2">
    <location>
        <begin position="21"/>
        <end position="105"/>
    </location>
</feature>
<feature type="compositionally biased region" description="Acidic residues" evidence="1">
    <location>
        <begin position="259"/>
        <end position="269"/>
    </location>
</feature>
<evidence type="ECO:0000259" key="2">
    <source>
        <dbReference type="Pfam" id="PF12898"/>
    </source>
</evidence>
<reference evidence="3 4" key="1">
    <citation type="journal article" date="2012" name="PLoS Pathog.">
        <title>Diverse lifestyles and strategies of plant pathogenesis encoded in the genomes of eighteen Dothideomycetes fungi.</title>
        <authorList>
            <person name="Ohm R.A."/>
            <person name="Feau N."/>
            <person name="Henrissat B."/>
            <person name="Schoch C.L."/>
            <person name="Horwitz B.A."/>
            <person name="Barry K.W."/>
            <person name="Condon B.J."/>
            <person name="Copeland A.C."/>
            <person name="Dhillon B."/>
            <person name="Glaser F."/>
            <person name="Hesse C.N."/>
            <person name="Kosti I."/>
            <person name="LaButti K."/>
            <person name="Lindquist E.A."/>
            <person name="Lucas S."/>
            <person name="Salamov A.A."/>
            <person name="Bradshaw R.E."/>
            <person name="Ciuffetti L."/>
            <person name="Hamelin R.C."/>
            <person name="Kema G.H.J."/>
            <person name="Lawrence C."/>
            <person name="Scott J.A."/>
            <person name="Spatafora J.W."/>
            <person name="Turgeon B.G."/>
            <person name="de Wit P.J.G.M."/>
            <person name="Zhong S."/>
            <person name="Goodwin S.B."/>
            <person name="Grigoriev I.V."/>
        </authorList>
    </citation>
    <scope>NUCLEOTIDE SEQUENCE [LARGE SCALE GENOMIC DNA]</scope>
    <source>
        <strain evidence="3 4">SO2202</strain>
    </source>
</reference>
<dbReference type="AlphaFoldDB" id="N1QMI8"/>
<dbReference type="OrthoDB" id="3514033at2759"/>
<feature type="compositionally biased region" description="Polar residues" evidence="1">
    <location>
        <begin position="149"/>
        <end position="169"/>
    </location>
</feature>
<protein>
    <recommendedName>
        <fullName evidence="2">Stc1 domain-containing protein</fullName>
    </recommendedName>
</protein>
<dbReference type="Proteomes" id="UP000016931">
    <property type="component" value="Unassembled WGS sequence"/>
</dbReference>